<dbReference type="Proteomes" id="UP000051621">
    <property type="component" value="Unassembled WGS sequence"/>
</dbReference>
<dbReference type="SUPFAM" id="SSF46785">
    <property type="entry name" value="Winged helix' DNA-binding domain"/>
    <property type="match status" value="1"/>
</dbReference>
<organism evidence="1 2">
    <name type="scientific">Liquorilactobacillus capillatus DSM 19910</name>
    <dbReference type="NCBI Taxonomy" id="1423731"/>
    <lineage>
        <taxon>Bacteria</taxon>
        <taxon>Bacillati</taxon>
        <taxon>Bacillota</taxon>
        <taxon>Bacilli</taxon>
        <taxon>Lactobacillales</taxon>
        <taxon>Lactobacillaceae</taxon>
        <taxon>Liquorilactobacillus</taxon>
    </lineage>
</organism>
<evidence type="ECO:0000313" key="1">
    <source>
        <dbReference type="EMBL" id="KRL03450.1"/>
    </source>
</evidence>
<dbReference type="InterPro" id="IPR036390">
    <property type="entry name" value="WH_DNA-bd_sf"/>
</dbReference>
<accession>A0A0R1MED9</accession>
<name>A0A0R1MED9_9LACO</name>
<protein>
    <submittedName>
        <fullName evidence="1">Uncharacterized protein</fullName>
    </submittedName>
</protein>
<proteinExistence type="predicted"/>
<keyword evidence="2" id="KW-1185">Reference proteome</keyword>
<dbReference type="AlphaFoldDB" id="A0A0R1MED9"/>
<evidence type="ECO:0000313" key="2">
    <source>
        <dbReference type="Proteomes" id="UP000051621"/>
    </source>
</evidence>
<sequence>MFKLIIGLTAKRQIVLEIIDRLGIANIEQIVSLTGSKKTTAYYAVKELKKNGLVTEFKNIRQAVFLITKAGSEFVGELNFGFSRDNKAPNFAIFRHSMLVNESMIFYKEHLKEVSFETERELLVNEVSDIGQDRRELKNLPDFVIDTEETRQAVEVELTRKTPARIKKKLLNYKKMIEAGQYTHIIYLYQSLNVRRLVAKCAAEVGIAVTFGNLDEMLGGSENV</sequence>
<dbReference type="PATRIC" id="fig|1423731.3.peg.2171"/>
<comment type="caution">
    <text evidence="1">The sequence shown here is derived from an EMBL/GenBank/DDBJ whole genome shotgun (WGS) entry which is preliminary data.</text>
</comment>
<reference evidence="1 2" key="1">
    <citation type="journal article" date="2015" name="Genome Announc.">
        <title>Expanding the biotechnology potential of lactobacilli through comparative genomics of 213 strains and associated genera.</title>
        <authorList>
            <person name="Sun Z."/>
            <person name="Harris H.M."/>
            <person name="McCann A."/>
            <person name="Guo C."/>
            <person name="Argimon S."/>
            <person name="Zhang W."/>
            <person name="Yang X."/>
            <person name="Jeffery I.B."/>
            <person name="Cooney J.C."/>
            <person name="Kagawa T.F."/>
            <person name="Liu W."/>
            <person name="Song Y."/>
            <person name="Salvetti E."/>
            <person name="Wrobel A."/>
            <person name="Rasinkangas P."/>
            <person name="Parkhill J."/>
            <person name="Rea M.C."/>
            <person name="O'Sullivan O."/>
            <person name="Ritari J."/>
            <person name="Douillard F.P."/>
            <person name="Paul Ross R."/>
            <person name="Yang R."/>
            <person name="Briner A.E."/>
            <person name="Felis G.E."/>
            <person name="de Vos W.M."/>
            <person name="Barrangou R."/>
            <person name="Klaenhammer T.R."/>
            <person name="Caufield P.W."/>
            <person name="Cui Y."/>
            <person name="Zhang H."/>
            <person name="O'Toole P.W."/>
        </authorList>
    </citation>
    <scope>NUCLEOTIDE SEQUENCE [LARGE SCALE GENOMIC DNA]</scope>
    <source>
        <strain evidence="1 2">DSM 19910</strain>
    </source>
</reference>
<gene>
    <name evidence="1" type="ORF">FC81_GL002113</name>
</gene>
<dbReference type="InterPro" id="IPR025855">
    <property type="entry name" value="Replic_Relax"/>
</dbReference>
<dbReference type="EMBL" id="AZEF01000003">
    <property type="protein sequence ID" value="KRL03450.1"/>
    <property type="molecule type" value="Genomic_DNA"/>
</dbReference>
<dbReference type="Pfam" id="PF13814">
    <property type="entry name" value="Replic_Relax"/>
    <property type="match status" value="1"/>
</dbReference>